<dbReference type="InterPro" id="IPR052929">
    <property type="entry name" value="RNase_H-like_EbsB-rel"/>
</dbReference>
<reference evidence="3 4" key="1">
    <citation type="submission" date="2024-01" db="EMBL/GenBank/DDBJ databases">
        <title>The complete chloroplast genome sequence of Lithospermum erythrorhizon: insights into the phylogenetic relationship among Boraginaceae species and the maternal lineages of purple gromwells.</title>
        <authorList>
            <person name="Okada T."/>
            <person name="Watanabe K."/>
        </authorList>
    </citation>
    <scope>NUCLEOTIDE SEQUENCE [LARGE SCALE GENOMIC DNA]</scope>
</reference>
<evidence type="ECO:0000259" key="2">
    <source>
        <dbReference type="Pfam" id="PF13966"/>
    </source>
</evidence>
<dbReference type="AlphaFoldDB" id="A0AAV3Q1P6"/>
<dbReference type="PANTHER" id="PTHR47074">
    <property type="entry name" value="BNAC02G40300D PROTEIN"/>
    <property type="match status" value="1"/>
</dbReference>
<dbReference type="EMBL" id="BAABME010003224">
    <property type="protein sequence ID" value="GAA0157964.1"/>
    <property type="molecule type" value="Genomic_DNA"/>
</dbReference>
<organism evidence="3 4">
    <name type="scientific">Lithospermum erythrorhizon</name>
    <name type="common">Purple gromwell</name>
    <name type="synonym">Lithospermum officinale var. erythrorhizon</name>
    <dbReference type="NCBI Taxonomy" id="34254"/>
    <lineage>
        <taxon>Eukaryota</taxon>
        <taxon>Viridiplantae</taxon>
        <taxon>Streptophyta</taxon>
        <taxon>Embryophyta</taxon>
        <taxon>Tracheophyta</taxon>
        <taxon>Spermatophyta</taxon>
        <taxon>Magnoliopsida</taxon>
        <taxon>eudicotyledons</taxon>
        <taxon>Gunneridae</taxon>
        <taxon>Pentapetalae</taxon>
        <taxon>asterids</taxon>
        <taxon>lamiids</taxon>
        <taxon>Boraginales</taxon>
        <taxon>Boraginaceae</taxon>
        <taxon>Boraginoideae</taxon>
        <taxon>Lithospermeae</taxon>
        <taxon>Lithospermum</taxon>
    </lineage>
</organism>
<dbReference type="InterPro" id="IPR044730">
    <property type="entry name" value="RNase_H-like_dom_plant"/>
</dbReference>
<feature type="domain" description="RNase H type-1" evidence="1">
    <location>
        <begin position="283"/>
        <end position="345"/>
    </location>
</feature>
<evidence type="ECO:0000313" key="3">
    <source>
        <dbReference type="EMBL" id="GAA0157964.1"/>
    </source>
</evidence>
<proteinExistence type="predicted"/>
<gene>
    <name evidence="3" type="ORF">LIER_15111</name>
</gene>
<evidence type="ECO:0008006" key="5">
    <source>
        <dbReference type="Google" id="ProtNLM"/>
    </source>
</evidence>
<evidence type="ECO:0000259" key="1">
    <source>
        <dbReference type="Pfam" id="PF13456"/>
    </source>
</evidence>
<dbReference type="GO" id="GO:0003676">
    <property type="term" value="F:nucleic acid binding"/>
    <property type="evidence" value="ECO:0007669"/>
    <property type="project" value="InterPro"/>
</dbReference>
<accession>A0AAV3Q1P6</accession>
<dbReference type="Pfam" id="PF13456">
    <property type="entry name" value="RVT_3"/>
    <property type="match status" value="1"/>
</dbReference>
<dbReference type="Pfam" id="PF13966">
    <property type="entry name" value="zf-RVT"/>
    <property type="match status" value="1"/>
</dbReference>
<keyword evidence="4" id="KW-1185">Reference proteome</keyword>
<dbReference type="Proteomes" id="UP001454036">
    <property type="component" value="Unassembled WGS sequence"/>
</dbReference>
<comment type="caution">
    <text evidence="3">The sequence shown here is derived from an EMBL/GenBank/DDBJ whole genome shotgun (WGS) entry which is preliminary data.</text>
</comment>
<sequence>MLNGELQGYFHVAKGLDSWHHQDTLVASSDTEQNLKLKVKDVWTNGAWDLGKLTNLISQEDAVVTSQIHIQAGSPDQLLWKTTSNGQFSLKDAYSLCGITVFQKKISMVAWTLYQGLIPVDVVVQRKGVQLASQCVCCNHIETLEHVFFTNAITNKVWILVASMFGFTHAPYQNVQGAVIAWTLAVNTKGHIRQIIPMVIIWALWEARNQSKHDGTTYTFHKVMSRVMVTTTYICKSCLISYKHWKGDVTMVEHFQAQILVPPPRALSVVTWAKPSIGVLKLNVDGSYGLSHSAAGGVLRDSNGDLIMAFSLTTHPSSPLEAEVDAALNWCVANNFTLLQVETDN</sequence>
<evidence type="ECO:0000313" key="4">
    <source>
        <dbReference type="Proteomes" id="UP001454036"/>
    </source>
</evidence>
<dbReference type="InterPro" id="IPR002156">
    <property type="entry name" value="RNaseH_domain"/>
</dbReference>
<protein>
    <recommendedName>
        <fullName evidence="5">RNase H type-1 domain-containing protein</fullName>
    </recommendedName>
</protein>
<dbReference type="CDD" id="cd06222">
    <property type="entry name" value="RNase_H_like"/>
    <property type="match status" value="1"/>
</dbReference>
<feature type="domain" description="Reverse transcriptase zinc-binding" evidence="2">
    <location>
        <begin position="101"/>
        <end position="158"/>
    </location>
</feature>
<name>A0AAV3Q1P6_LITER</name>
<dbReference type="InterPro" id="IPR026960">
    <property type="entry name" value="RVT-Znf"/>
</dbReference>
<dbReference type="GO" id="GO:0004523">
    <property type="term" value="F:RNA-DNA hybrid ribonuclease activity"/>
    <property type="evidence" value="ECO:0007669"/>
    <property type="project" value="InterPro"/>
</dbReference>
<dbReference type="PANTHER" id="PTHR47074:SF68">
    <property type="entry name" value="RNASE H TYPE-1 DOMAIN-CONTAINING PROTEIN"/>
    <property type="match status" value="1"/>
</dbReference>